<keyword evidence="7" id="KW-0432">Leucine biosynthesis</keyword>
<feature type="domain" description="Aconitase A/isopropylmalate dehydratase small subunit swivel" evidence="11">
    <location>
        <begin position="12"/>
        <end position="124"/>
    </location>
</feature>
<evidence type="ECO:0000256" key="3">
    <source>
        <dbReference type="ARBA" id="ARBA00004729"/>
    </source>
</evidence>
<dbReference type="InterPro" id="IPR033940">
    <property type="entry name" value="IPMI_Swivel"/>
</dbReference>
<dbReference type="NCBIfam" id="TIGR00171">
    <property type="entry name" value="leuD"/>
    <property type="match status" value="1"/>
</dbReference>
<comment type="caution">
    <text evidence="12">The sequence shown here is derived from an EMBL/GenBank/DDBJ whole genome shotgun (WGS) entry which is preliminary data.</text>
</comment>
<evidence type="ECO:0000256" key="1">
    <source>
        <dbReference type="ARBA" id="ARBA00000491"/>
    </source>
</evidence>
<keyword evidence="8" id="KW-0028">Amino-acid biosynthesis</keyword>
<dbReference type="Gene3D" id="3.20.19.10">
    <property type="entry name" value="Aconitase, domain 4"/>
    <property type="match status" value="1"/>
</dbReference>
<name>A0A7V5U1Q7_9PROT</name>
<dbReference type="GO" id="GO:0009316">
    <property type="term" value="C:3-isopropylmalate dehydratase complex"/>
    <property type="evidence" value="ECO:0007669"/>
    <property type="project" value="InterPro"/>
</dbReference>
<dbReference type="InterPro" id="IPR050075">
    <property type="entry name" value="LeuD"/>
</dbReference>
<reference evidence="12" key="1">
    <citation type="journal article" date="2020" name="mSystems">
        <title>Genome- and Community-Level Interaction Insights into Carbon Utilization and Element Cycling Functions of Hydrothermarchaeota in Hydrothermal Sediment.</title>
        <authorList>
            <person name="Zhou Z."/>
            <person name="Liu Y."/>
            <person name="Xu W."/>
            <person name="Pan J."/>
            <person name="Luo Z.H."/>
            <person name="Li M."/>
        </authorList>
    </citation>
    <scope>NUCLEOTIDE SEQUENCE [LARGE SCALE GENOMIC DNA]</scope>
    <source>
        <strain evidence="12">HyVt-538</strain>
    </source>
</reference>
<dbReference type="UniPathway" id="UPA00048">
    <property type="reaction ID" value="UER00071"/>
</dbReference>
<evidence type="ECO:0000256" key="7">
    <source>
        <dbReference type="ARBA" id="ARBA00022430"/>
    </source>
</evidence>
<dbReference type="EMBL" id="DROP01000310">
    <property type="protein sequence ID" value="HHI89220.1"/>
    <property type="molecule type" value="Genomic_DNA"/>
</dbReference>
<comment type="pathway">
    <text evidence="3">Amino-acid biosynthesis; L-leucine biosynthesis; L-leucine from 3-methyl-2-oxobutanoate: step 2/4.</text>
</comment>
<keyword evidence="10" id="KW-0100">Branched-chain amino acid biosynthesis</keyword>
<evidence type="ECO:0000256" key="2">
    <source>
        <dbReference type="ARBA" id="ARBA00002695"/>
    </source>
</evidence>
<comment type="catalytic activity">
    <reaction evidence="1">
        <text>(2R,3S)-3-isopropylmalate = (2S)-2-isopropylmalate</text>
        <dbReference type="Rhea" id="RHEA:32287"/>
        <dbReference type="ChEBI" id="CHEBI:1178"/>
        <dbReference type="ChEBI" id="CHEBI:35121"/>
        <dbReference type="EC" id="4.2.1.33"/>
    </reaction>
</comment>
<dbReference type="InterPro" id="IPR000573">
    <property type="entry name" value="AconitaseA/IPMdHydase_ssu_swvl"/>
</dbReference>
<dbReference type="GO" id="GO:0009098">
    <property type="term" value="P:L-leucine biosynthetic process"/>
    <property type="evidence" value="ECO:0007669"/>
    <property type="project" value="UniProtKB-UniPathway"/>
</dbReference>
<dbReference type="EC" id="4.2.1.33" evidence="6"/>
<sequence>MNPPLSTLTARAVHIPGENIDTDTIIPSREIKGVGKTGLADGLFANWRYLENRRPNPDFALNRPENRDSQILLSGANFGCGSSREQAVWALKEYGFRVIDAESFGEIFYKNCIQNGLLPIRLSKEAIETLARKDAPLTLDLPARKLDGFGFDIAPADKAMLEGGLDATALILKDEDAITAFEEHHFRTQPWLNL</sequence>
<dbReference type="InterPro" id="IPR004431">
    <property type="entry name" value="3-IsopropMal_deHydase_ssu"/>
</dbReference>
<comment type="function">
    <text evidence="2">Catalyzes the isomerization between 2-isopropylmalate and 3-isopropylmalate, via the formation of 2-isopropylmaleate.</text>
</comment>
<gene>
    <name evidence="12" type="primary">leuD</name>
    <name evidence="12" type="ORF">ENK01_04620</name>
</gene>
<dbReference type="InterPro" id="IPR015928">
    <property type="entry name" value="Aconitase/3IPM_dehydase_swvl"/>
</dbReference>
<dbReference type="Pfam" id="PF00694">
    <property type="entry name" value="Aconitase_C"/>
    <property type="match status" value="1"/>
</dbReference>
<evidence type="ECO:0000256" key="10">
    <source>
        <dbReference type="ARBA" id="ARBA00023304"/>
    </source>
</evidence>
<evidence type="ECO:0000256" key="6">
    <source>
        <dbReference type="ARBA" id="ARBA00011998"/>
    </source>
</evidence>
<dbReference type="AlphaFoldDB" id="A0A7V5U1Q7"/>
<proteinExistence type="inferred from homology"/>
<accession>A0A7V5U1Q7</accession>
<dbReference type="CDD" id="cd01577">
    <property type="entry name" value="IPMI_Swivel"/>
    <property type="match status" value="1"/>
</dbReference>
<dbReference type="NCBIfam" id="NF002458">
    <property type="entry name" value="PRK01641.1"/>
    <property type="match status" value="1"/>
</dbReference>
<evidence type="ECO:0000256" key="4">
    <source>
        <dbReference type="ARBA" id="ARBA00009845"/>
    </source>
</evidence>
<evidence type="ECO:0000313" key="12">
    <source>
        <dbReference type="EMBL" id="HHI89220.1"/>
    </source>
</evidence>
<dbReference type="PANTHER" id="PTHR43345:SF5">
    <property type="entry name" value="3-ISOPROPYLMALATE DEHYDRATASE SMALL SUBUNIT"/>
    <property type="match status" value="1"/>
</dbReference>
<dbReference type="Proteomes" id="UP000885806">
    <property type="component" value="Unassembled WGS sequence"/>
</dbReference>
<evidence type="ECO:0000259" key="11">
    <source>
        <dbReference type="Pfam" id="PF00694"/>
    </source>
</evidence>
<dbReference type="GO" id="GO:0003861">
    <property type="term" value="F:3-isopropylmalate dehydratase activity"/>
    <property type="evidence" value="ECO:0007669"/>
    <property type="project" value="UniProtKB-EC"/>
</dbReference>
<dbReference type="SUPFAM" id="SSF52016">
    <property type="entry name" value="LeuD/IlvD-like"/>
    <property type="match status" value="1"/>
</dbReference>
<comment type="similarity">
    <text evidence="4">Belongs to the LeuD family. LeuD type 1 subfamily.</text>
</comment>
<evidence type="ECO:0000256" key="8">
    <source>
        <dbReference type="ARBA" id="ARBA00022605"/>
    </source>
</evidence>
<comment type="subunit">
    <text evidence="5">Heterodimer of LeuC and LeuD.</text>
</comment>
<evidence type="ECO:0000256" key="9">
    <source>
        <dbReference type="ARBA" id="ARBA00023239"/>
    </source>
</evidence>
<protein>
    <recommendedName>
        <fullName evidence="6">3-isopropylmalate dehydratase</fullName>
        <ecNumber evidence="6">4.2.1.33</ecNumber>
    </recommendedName>
</protein>
<evidence type="ECO:0000256" key="5">
    <source>
        <dbReference type="ARBA" id="ARBA00011271"/>
    </source>
</evidence>
<dbReference type="PANTHER" id="PTHR43345">
    <property type="entry name" value="3-ISOPROPYLMALATE DEHYDRATASE SMALL SUBUNIT 2-RELATED-RELATED"/>
    <property type="match status" value="1"/>
</dbReference>
<keyword evidence="9 12" id="KW-0456">Lyase</keyword>
<organism evidence="12">
    <name type="scientific">Hellea balneolensis</name>
    <dbReference type="NCBI Taxonomy" id="287478"/>
    <lineage>
        <taxon>Bacteria</taxon>
        <taxon>Pseudomonadati</taxon>
        <taxon>Pseudomonadota</taxon>
        <taxon>Alphaproteobacteria</taxon>
        <taxon>Maricaulales</taxon>
        <taxon>Robiginitomaculaceae</taxon>
        <taxon>Hellea</taxon>
    </lineage>
</organism>